<dbReference type="InterPro" id="IPR050595">
    <property type="entry name" value="Bact_response_regulator"/>
</dbReference>
<dbReference type="InterPro" id="IPR001789">
    <property type="entry name" value="Sig_transdc_resp-reg_receiver"/>
</dbReference>
<keyword evidence="5" id="KW-1185">Reference proteome</keyword>
<accession>A0ABY6BKW8</accession>
<gene>
    <name evidence="4" type="ORF">N4264_10245</name>
</gene>
<evidence type="ECO:0000259" key="3">
    <source>
        <dbReference type="PROSITE" id="PS50110"/>
    </source>
</evidence>
<name>A0ABY6BKW8_9GAMM</name>
<dbReference type="PANTHER" id="PTHR44591:SF19">
    <property type="entry name" value="TWO-COMPONENT RESPONSE REGULATOR-RELATED"/>
    <property type="match status" value="1"/>
</dbReference>
<protein>
    <submittedName>
        <fullName evidence="4">Response regulator</fullName>
    </submittedName>
</protein>
<evidence type="ECO:0000256" key="2">
    <source>
        <dbReference type="PROSITE-ProRule" id="PRU00169"/>
    </source>
</evidence>
<dbReference type="SMART" id="SM00448">
    <property type="entry name" value="REC"/>
    <property type="match status" value="1"/>
</dbReference>
<dbReference type="CDD" id="cd17569">
    <property type="entry name" value="REC_HupR-like"/>
    <property type="match status" value="1"/>
</dbReference>
<organism evidence="4 5">
    <name type="scientific">Tahibacter amnicola</name>
    <dbReference type="NCBI Taxonomy" id="2976241"/>
    <lineage>
        <taxon>Bacteria</taxon>
        <taxon>Pseudomonadati</taxon>
        <taxon>Pseudomonadota</taxon>
        <taxon>Gammaproteobacteria</taxon>
        <taxon>Lysobacterales</taxon>
        <taxon>Rhodanobacteraceae</taxon>
        <taxon>Tahibacter</taxon>
    </lineage>
</organism>
<dbReference type="EMBL" id="CP104694">
    <property type="protein sequence ID" value="UXI70668.1"/>
    <property type="molecule type" value="Genomic_DNA"/>
</dbReference>
<evidence type="ECO:0000313" key="4">
    <source>
        <dbReference type="EMBL" id="UXI70668.1"/>
    </source>
</evidence>
<dbReference type="Gene3D" id="3.40.50.2300">
    <property type="match status" value="1"/>
</dbReference>
<reference evidence="4" key="1">
    <citation type="submission" date="2022-09" db="EMBL/GenBank/DDBJ databases">
        <title>Tahibacter sp. nov., isolated from a fresh water.</title>
        <authorList>
            <person name="Baek J.H."/>
            <person name="Lee J.K."/>
            <person name="Kim J.M."/>
            <person name="Jeon C.O."/>
        </authorList>
    </citation>
    <scope>NUCLEOTIDE SEQUENCE</scope>
    <source>
        <strain evidence="4">W38</strain>
    </source>
</reference>
<dbReference type="InterPro" id="IPR011006">
    <property type="entry name" value="CheY-like_superfamily"/>
</dbReference>
<keyword evidence="1 2" id="KW-0597">Phosphoprotein</keyword>
<feature type="modified residue" description="4-aspartylphosphate" evidence="2">
    <location>
        <position position="62"/>
    </location>
</feature>
<dbReference type="PROSITE" id="PS50110">
    <property type="entry name" value="RESPONSE_REGULATORY"/>
    <property type="match status" value="1"/>
</dbReference>
<evidence type="ECO:0000313" key="5">
    <source>
        <dbReference type="Proteomes" id="UP001064632"/>
    </source>
</evidence>
<sequence>MGAYWEPQGSSRSLLLVDDEENIRQALKRALRQEGYEIYTAASAQEGLAILARTQVAVVVVDQRMPAMSGTEFLGKVRTIYPDTIRIVLSGYTDLATVSAAVNEGSIFKFLTKPWDEAQLKEGIRLGFREFDRQRAERTRSAAA</sequence>
<evidence type="ECO:0000256" key="1">
    <source>
        <dbReference type="ARBA" id="ARBA00022553"/>
    </source>
</evidence>
<dbReference type="PANTHER" id="PTHR44591">
    <property type="entry name" value="STRESS RESPONSE REGULATOR PROTEIN 1"/>
    <property type="match status" value="1"/>
</dbReference>
<proteinExistence type="predicted"/>
<dbReference type="Pfam" id="PF00072">
    <property type="entry name" value="Response_reg"/>
    <property type="match status" value="1"/>
</dbReference>
<dbReference type="Proteomes" id="UP001064632">
    <property type="component" value="Chromosome"/>
</dbReference>
<dbReference type="SUPFAM" id="SSF52172">
    <property type="entry name" value="CheY-like"/>
    <property type="match status" value="1"/>
</dbReference>
<feature type="domain" description="Response regulatory" evidence="3">
    <location>
        <begin position="13"/>
        <end position="128"/>
    </location>
</feature>